<protein>
    <recommendedName>
        <fullName evidence="6">Phenylalanine--tRNA ligase beta subunit</fullName>
        <ecNumber evidence="5">6.1.1.20</ecNumber>
    </recommendedName>
    <alternativeName>
        <fullName evidence="17">Phenylalanyl-tRNA synthetase beta subunit</fullName>
    </alternativeName>
</protein>
<dbReference type="GO" id="GO:0000049">
    <property type="term" value="F:tRNA binding"/>
    <property type="evidence" value="ECO:0007669"/>
    <property type="project" value="UniProtKB-KW"/>
</dbReference>
<accession>A0A3B0T860</accession>
<dbReference type="SMART" id="SM00896">
    <property type="entry name" value="FDX-ACB"/>
    <property type="match status" value="1"/>
</dbReference>
<dbReference type="Gene3D" id="3.50.40.10">
    <property type="entry name" value="Phenylalanyl-trna Synthetase, Chain B, domain 3"/>
    <property type="match status" value="1"/>
</dbReference>
<evidence type="ECO:0000256" key="3">
    <source>
        <dbReference type="ARBA" id="ARBA00008653"/>
    </source>
</evidence>
<evidence type="ECO:0000256" key="14">
    <source>
        <dbReference type="ARBA" id="ARBA00022884"/>
    </source>
</evidence>
<evidence type="ECO:0000259" key="21">
    <source>
        <dbReference type="PROSITE" id="PS51483"/>
    </source>
</evidence>
<keyword evidence="16 22" id="KW-0030">Aminoacyl-tRNA synthetase</keyword>
<evidence type="ECO:0000256" key="13">
    <source>
        <dbReference type="ARBA" id="ARBA00022842"/>
    </source>
</evidence>
<dbReference type="GO" id="GO:0009328">
    <property type="term" value="C:phenylalanine-tRNA ligase complex"/>
    <property type="evidence" value="ECO:0007669"/>
    <property type="project" value="TreeGrafter"/>
</dbReference>
<comment type="catalytic activity">
    <reaction evidence="18">
        <text>tRNA(Phe) + L-phenylalanine + ATP = L-phenylalanyl-tRNA(Phe) + AMP + diphosphate + H(+)</text>
        <dbReference type="Rhea" id="RHEA:19413"/>
        <dbReference type="Rhea" id="RHEA-COMP:9668"/>
        <dbReference type="Rhea" id="RHEA-COMP:9699"/>
        <dbReference type="ChEBI" id="CHEBI:15378"/>
        <dbReference type="ChEBI" id="CHEBI:30616"/>
        <dbReference type="ChEBI" id="CHEBI:33019"/>
        <dbReference type="ChEBI" id="CHEBI:58095"/>
        <dbReference type="ChEBI" id="CHEBI:78442"/>
        <dbReference type="ChEBI" id="CHEBI:78531"/>
        <dbReference type="ChEBI" id="CHEBI:456215"/>
        <dbReference type="EC" id="6.1.1.20"/>
    </reaction>
</comment>
<dbReference type="SUPFAM" id="SSF54991">
    <property type="entry name" value="Anticodon-binding domain of PheRS"/>
    <property type="match status" value="1"/>
</dbReference>
<dbReference type="Pfam" id="PF03484">
    <property type="entry name" value="B5"/>
    <property type="match status" value="1"/>
</dbReference>
<evidence type="ECO:0000256" key="8">
    <source>
        <dbReference type="ARBA" id="ARBA00022555"/>
    </source>
</evidence>
<dbReference type="Gene3D" id="2.40.50.140">
    <property type="entry name" value="Nucleic acid-binding proteins"/>
    <property type="match status" value="1"/>
</dbReference>
<reference evidence="22" key="1">
    <citation type="submission" date="2018-06" db="EMBL/GenBank/DDBJ databases">
        <authorList>
            <person name="Zhirakovskaya E."/>
        </authorList>
    </citation>
    <scope>NUCLEOTIDE SEQUENCE</scope>
</reference>
<evidence type="ECO:0000256" key="1">
    <source>
        <dbReference type="ARBA" id="ARBA00001946"/>
    </source>
</evidence>
<dbReference type="SUPFAM" id="SSF50249">
    <property type="entry name" value="Nucleic acid-binding proteins"/>
    <property type="match status" value="1"/>
</dbReference>
<evidence type="ECO:0000313" key="22">
    <source>
        <dbReference type="EMBL" id="VAW14605.1"/>
    </source>
</evidence>
<dbReference type="CDD" id="cd02796">
    <property type="entry name" value="tRNA_bind_bactPheRS"/>
    <property type="match status" value="1"/>
</dbReference>
<feature type="domain" description="B5" evidence="21">
    <location>
        <begin position="411"/>
        <end position="487"/>
    </location>
</feature>
<dbReference type="GO" id="GO:0005524">
    <property type="term" value="F:ATP binding"/>
    <property type="evidence" value="ECO:0007669"/>
    <property type="project" value="UniProtKB-KW"/>
</dbReference>
<evidence type="ECO:0000256" key="16">
    <source>
        <dbReference type="ARBA" id="ARBA00023146"/>
    </source>
</evidence>
<keyword evidence="14" id="KW-0694">RNA-binding</keyword>
<dbReference type="GO" id="GO:0006432">
    <property type="term" value="P:phenylalanyl-tRNA aminoacylation"/>
    <property type="evidence" value="ECO:0007669"/>
    <property type="project" value="InterPro"/>
</dbReference>
<sequence length="818" mass="90763">MKISYNWLKEYIDIDLSPEELAEVLTDTGLEVSNIEEVESIKGGLEGMVVGQVLTCEPHPDSDHLSKTTVDIGGGVLPVICGAPNVAAGQKVVVATVGATLYDGDKEFKIKKAKIRGEVSEGMICSEKEIGVGTDTSGIIVLPENAVRGTKAKDFYNIESDYAIEIDLTPNRIDGASHIGVARDVAAFLKQTKDIAYKRPSVEGFKPDNQQLTIPVEVLNPEACPRYSGVTISNIEIADSPGWLQNRLKVIGLTPINNVVDITNYVLFETGQPLHAFDADEIKGGKVVVRTMPKGTRFVTLDEVVRELDEKDLMICNAEEGMCIGGIFGGVRSGVKNTTKNIFLESACFDPVFIRRTAHRHGLNTDASFRFERGTDPNGVIYALKRAALLIKEIAGGSISSGIIDIYPNPVADFKVEVTYSNIARLIGKDLGAEKIKGILTSLEIKIESENERGLSLLVPPYRVDVKREVDIIEEVLRIYGYNNVEIPASVKSSLQTSVKPDPNKLKNTIADMLTSQGFNEIWSNSLTKASVYEGVKDYPGSRTVKLYNPLSSDLNGMRQTLFFGGMEAIAYNANRQNPHLRFYEFGNCYFSKGVKYEDNPAGNFREEEHLGLFVTGDKEVANWATPKQQASFFQLKTYSENILTRLGFNIEAFGTAESENELFSEGLTYSLPGKKIKLLELGIVATKWLKKFDIENPVFYADFDWGQVLSEQKNNKIAFAELPKYPAVRRDLALLVDKNIQFKSIKDIAGKVEKQLLREVSLFDVYEGKGIPDGKKSYAVSFILRDDNKTLKDKQIDKVMQKFILRFEKELGAQVRK</sequence>
<dbReference type="CDD" id="cd00769">
    <property type="entry name" value="PheRS_beta_core"/>
    <property type="match status" value="1"/>
</dbReference>
<dbReference type="SUPFAM" id="SSF55681">
    <property type="entry name" value="Class II aaRS and biotin synthetases"/>
    <property type="match status" value="1"/>
</dbReference>
<dbReference type="PROSITE" id="PS50886">
    <property type="entry name" value="TRBD"/>
    <property type="match status" value="1"/>
</dbReference>
<evidence type="ECO:0000256" key="18">
    <source>
        <dbReference type="ARBA" id="ARBA00049255"/>
    </source>
</evidence>
<dbReference type="NCBIfam" id="TIGR00472">
    <property type="entry name" value="pheT_bact"/>
    <property type="match status" value="1"/>
</dbReference>
<dbReference type="InterPro" id="IPR045060">
    <property type="entry name" value="Phe-tRNA-ligase_IIc_bsu"/>
</dbReference>
<evidence type="ECO:0000256" key="9">
    <source>
        <dbReference type="ARBA" id="ARBA00022598"/>
    </source>
</evidence>
<dbReference type="FunFam" id="3.30.70.380:FF:000001">
    <property type="entry name" value="Phenylalanine--tRNA ligase beta subunit"/>
    <property type="match status" value="1"/>
</dbReference>
<dbReference type="GO" id="GO:0000287">
    <property type="term" value="F:magnesium ion binding"/>
    <property type="evidence" value="ECO:0007669"/>
    <property type="project" value="InterPro"/>
</dbReference>
<dbReference type="EC" id="6.1.1.20" evidence="5"/>
<dbReference type="InterPro" id="IPR005121">
    <property type="entry name" value="Fdx_antiC-bd"/>
</dbReference>
<dbReference type="Gene3D" id="3.30.56.10">
    <property type="match status" value="2"/>
</dbReference>
<evidence type="ECO:0000259" key="20">
    <source>
        <dbReference type="PROSITE" id="PS51447"/>
    </source>
</evidence>
<dbReference type="Gene3D" id="3.30.930.10">
    <property type="entry name" value="Bira Bifunctional Protein, Domain 2"/>
    <property type="match status" value="1"/>
</dbReference>
<dbReference type="EMBL" id="UOEP01000038">
    <property type="protein sequence ID" value="VAW14605.1"/>
    <property type="molecule type" value="Genomic_DNA"/>
</dbReference>
<evidence type="ECO:0000256" key="10">
    <source>
        <dbReference type="ARBA" id="ARBA00022723"/>
    </source>
</evidence>
<dbReference type="PANTHER" id="PTHR10947:SF0">
    <property type="entry name" value="PHENYLALANINE--TRNA LIGASE BETA SUBUNIT"/>
    <property type="match status" value="1"/>
</dbReference>
<dbReference type="FunFam" id="2.40.50.140:FF:000045">
    <property type="entry name" value="Phenylalanine--tRNA ligase beta subunit"/>
    <property type="match status" value="1"/>
</dbReference>
<keyword evidence="15" id="KW-0648">Protein biosynthesis</keyword>
<evidence type="ECO:0000256" key="7">
    <source>
        <dbReference type="ARBA" id="ARBA00022490"/>
    </source>
</evidence>
<keyword evidence="9 22" id="KW-0436">Ligase</keyword>
<evidence type="ECO:0000256" key="6">
    <source>
        <dbReference type="ARBA" id="ARBA00017032"/>
    </source>
</evidence>
<organism evidence="22">
    <name type="scientific">hydrothermal vent metagenome</name>
    <dbReference type="NCBI Taxonomy" id="652676"/>
    <lineage>
        <taxon>unclassified sequences</taxon>
        <taxon>metagenomes</taxon>
        <taxon>ecological metagenomes</taxon>
    </lineage>
</organism>
<keyword evidence="10" id="KW-0479">Metal-binding</keyword>
<dbReference type="InterPro" id="IPR002547">
    <property type="entry name" value="tRNA-bd_dom"/>
</dbReference>
<dbReference type="SUPFAM" id="SSF46955">
    <property type="entry name" value="Putative DNA-binding domain"/>
    <property type="match status" value="1"/>
</dbReference>
<dbReference type="InterPro" id="IPR020825">
    <property type="entry name" value="Phe-tRNA_synthase-like_B3/B4"/>
</dbReference>
<dbReference type="InterPro" id="IPR041616">
    <property type="entry name" value="PheRS_beta_core"/>
</dbReference>
<comment type="subunit">
    <text evidence="4">Tetramer of two alpha and two beta subunits.</text>
</comment>
<dbReference type="HAMAP" id="MF_00283">
    <property type="entry name" value="Phe_tRNA_synth_beta1"/>
    <property type="match status" value="1"/>
</dbReference>
<dbReference type="InterPro" id="IPR004532">
    <property type="entry name" value="Phe-tRNA-ligase_IIc_bsu_bact"/>
</dbReference>
<evidence type="ECO:0000259" key="19">
    <source>
        <dbReference type="PROSITE" id="PS50886"/>
    </source>
</evidence>
<feature type="domain" description="TRNA-binding" evidence="19">
    <location>
        <begin position="42"/>
        <end position="153"/>
    </location>
</feature>
<evidence type="ECO:0000256" key="17">
    <source>
        <dbReference type="ARBA" id="ARBA00033189"/>
    </source>
</evidence>
<evidence type="ECO:0000256" key="15">
    <source>
        <dbReference type="ARBA" id="ARBA00022917"/>
    </source>
</evidence>
<dbReference type="InterPro" id="IPR045864">
    <property type="entry name" value="aa-tRNA-synth_II/BPL/LPL"/>
</dbReference>
<dbReference type="InterPro" id="IPR033714">
    <property type="entry name" value="tRNA_bind_bactPheRS"/>
</dbReference>
<dbReference type="PROSITE" id="PS51483">
    <property type="entry name" value="B5"/>
    <property type="match status" value="1"/>
</dbReference>
<dbReference type="SMART" id="SM00873">
    <property type="entry name" value="B3_4"/>
    <property type="match status" value="1"/>
</dbReference>
<keyword evidence="13" id="KW-0460">Magnesium</keyword>
<dbReference type="Pfam" id="PF03483">
    <property type="entry name" value="B3_4"/>
    <property type="match status" value="1"/>
</dbReference>
<keyword evidence="7" id="KW-0963">Cytoplasm</keyword>
<dbReference type="Pfam" id="PF03147">
    <property type="entry name" value="FDX-ACB"/>
    <property type="match status" value="1"/>
</dbReference>
<comment type="subcellular location">
    <subcellularLocation>
        <location evidence="2">Cytoplasm</location>
    </subcellularLocation>
</comment>
<dbReference type="InterPro" id="IPR012340">
    <property type="entry name" value="NA-bd_OB-fold"/>
</dbReference>
<keyword evidence="8" id="KW-0820">tRNA-binding</keyword>
<dbReference type="InterPro" id="IPR036690">
    <property type="entry name" value="Fdx_antiC-bd_sf"/>
</dbReference>
<evidence type="ECO:0000256" key="12">
    <source>
        <dbReference type="ARBA" id="ARBA00022840"/>
    </source>
</evidence>
<dbReference type="Pfam" id="PF17759">
    <property type="entry name" value="tRNA_synthFbeta"/>
    <property type="match status" value="1"/>
</dbReference>
<evidence type="ECO:0000256" key="4">
    <source>
        <dbReference type="ARBA" id="ARBA00011209"/>
    </source>
</evidence>
<dbReference type="SMART" id="SM00874">
    <property type="entry name" value="B5"/>
    <property type="match status" value="1"/>
</dbReference>
<evidence type="ECO:0000256" key="2">
    <source>
        <dbReference type="ARBA" id="ARBA00004496"/>
    </source>
</evidence>
<feature type="domain" description="FDX-ACB" evidence="20">
    <location>
        <begin position="724"/>
        <end position="817"/>
    </location>
</feature>
<dbReference type="InterPro" id="IPR005147">
    <property type="entry name" value="tRNA_synthase_B5-dom"/>
</dbReference>
<dbReference type="AlphaFoldDB" id="A0A3B0T860"/>
<evidence type="ECO:0000256" key="5">
    <source>
        <dbReference type="ARBA" id="ARBA00012814"/>
    </source>
</evidence>
<name>A0A3B0T860_9ZZZZ</name>
<dbReference type="PROSITE" id="PS51447">
    <property type="entry name" value="FDX_ACB"/>
    <property type="match status" value="1"/>
</dbReference>
<dbReference type="SUPFAM" id="SSF56037">
    <property type="entry name" value="PheT/TilS domain"/>
    <property type="match status" value="1"/>
</dbReference>
<comment type="cofactor">
    <cofactor evidence="1">
        <name>Mg(2+)</name>
        <dbReference type="ChEBI" id="CHEBI:18420"/>
    </cofactor>
</comment>
<evidence type="ECO:0000256" key="11">
    <source>
        <dbReference type="ARBA" id="ARBA00022741"/>
    </source>
</evidence>
<gene>
    <name evidence="22" type="ORF">MNBD_BACTEROID01-932</name>
</gene>
<dbReference type="Pfam" id="PF01588">
    <property type="entry name" value="tRNA_bind"/>
    <property type="match status" value="1"/>
</dbReference>
<proteinExistence type="inferred from homology"/>
<dbReference type="InterPro" id="IPR005146">
    <property type="entry name" value="B3/B4_tRNA-bd"/>
</dbReference>
<keyword evidence="12" id="KW-0067">ATP-binding</keyword>
<dbReference type="GO" id="GO:0004826">
    <property type="term" value="F:phenylalanine-tRNA ligase activity"/>
    <property type="evidence" value="ECO:0007669"/>
    <property type="project" value="UniProtKB-EC"/>
</dbReference>
<comment type="similarity">
    <text evidence="3">Belongs to the phenylalanyl-tRNA synthetase beta subunit family. Type 1 subfamily.</text>
</comment>
<dbReference type="Gene3D" id="3.30.70.380">
    <property type="entry name" value="Ferrodoxin-fold anticodon-binding domain"/>
    <property type="match status" value="1"/>
</dbReference>
<keyword evidence="11" id="KW-0547">Nucleotide-binding</keyword>
<dbReference type="InterPro" id="IPR009061">
    <property type="entry name" value="DNA-bd_dom_put_sf"/>
</dbReference>
<dbReference type="NCBIfam" id="NF045760">
    <property type="entry name" value="YtpR"/>
    <property type="match status" value="1"/>
</dbReference>
<dbReference type="PANTHER" id="PTHR10947">
    <property type="entry name" value="PHENYLALANYL-TRNA SYNTHETASE BETA CHAIN AND LEUCINE-RICH REPEAT-CONTAINING PROTEIN 47"/>
    <property type="match status" value="1"/>
</dbReference>
<dbReference type="FunFam" id="3.50.40.10:FF:000001">
    <property type="entry name" value="Phenylalanine--tRNA ligase beta subunit"/>
    <property type="match status" value="1"/>
</dbReference>